<organism evidence="2 3">
    <name type="scientific">Liparis tanakae</name>
    <name type="common">Tanaka's snailfish</name>
    <dbReference type="NCBI Taxonomy" id="230148"/>
    <lineage>
        <taxon>Eukaryota</taxon>
        <taxon>Metazoa</taxon>
        <taxon>Chordata</taxon>
        <taxon>Craniata</taxon>
        <taxon>Vertebrata</taxon>
        <taxon>Euteleostomi</taxon>
        <taxon>Actinopterygii</taxon>
        <taxon>Neopterygii</taxon>
        <taxon>Teleostei</taxon>
        <taxon>Neoteleostei</taxon>
        <taxon>Acanthomorphata</taxon>
        <taxon>Eupercaria</taxon>
        <taxon>Perciformes</taxon>
        <taxon>Cottioidei</taxon>
        <taxon>Cottales</taxon>
        <taxon>Liparidae</taxon>
        <taxon>Liparis</taxon>
    </lineage>
</organism>
<keyword evidence="3" id="KW-1185">Reference proteome</keyword>
<accession>A0A4Z2IS92</accession>
<feature type="compositionally biased region" description="Basic and acidic residues" evidence="1">
    <location>
        <begin position="36"/>
        <end position="45"/>
    </location>
</feature>
<protein>
    <submittedName>
        <fullName evidence="2">Uncharacterized protein</fullName>
    </submittedName>
</protein>
<evidence type="ECO:0000313" key="3">
    <source>
        <dbReference type="Proteomes" id="UP000314294"/>
    </source>
</evidence>
<reference evidence="2 3" key="1">
    <citation type="submission" date="2019-03" db="EMBL/GenBank/DDBJ databases">
        <title>First draft genome of Liparis tanakae, snailfish: a comprehensive survey of snailfish specific genes.</title>
        <authorList>
            <person name="Kim W."/>
            <person name="Song I."/>
            <person name="Jeong J.-H."/>
            <person name="Kim D."/>
            <person name="Kim S."/>
            <person name="Ryu S."/>
            <person name="Song J.Y."/>
            <person name="Lee S.K."/>
        </authorList>
    </citation>
    <scope>NUCLEOTIDE SEQUENCE [LARGE SCALE GENOMIC DNA]</scope>
    <source>
        <tissue evidence="2">Muscle</tissue>
    </source>
</reference>
<gene>
    <name evidence="2" type="ORF">EYF80_008989</name>
</gene>
<proteinExistence type="predicted"/>
<feature type="region of interest" description="Disordered" evidence="1">
    <location>
        <begin position="26"/>
        <end position="47"/>
    </location>
</feature>
<comment type="caution">
    <text evidence="2">The sequence shown here is derived from an EMBL/GenBank/DDBJ whole genome shotgun (WGS) entry which is preliminary data.</text>
</comment>
<evidence type="ECO:0000313" key="2">
    <source>
        <dbReference type="EMBL" id="TNN80755.1"/>
    </source>
</evidence>
<dbReference type="EMBL" id="SRLO01000051">
    <property type="protein sequence ID" value="TNN80755.1"/>
    <property type="molecule type" value="Genomic_DNA"/>
</dbReference>
<sequence length="66" mass="7641">MDKQSKAIASDFHQKLLALQEPFLISSSDSSQHSGEPARKPRRPGDLQQMLLEEEIIHNIYISHWR</sequence>
<dbReference type="Proteomes" id="UP000314294">
    <property type="component" value="Unassembled WGS sequence"/>
</dbReference>
<dbReference type="AlphaFoldDB" id="A0A4Z2IS92"/>
<evidence type="ECO:0000256" key="1">
    <source>
        <dbReference type="SAM" id="MobiDB-lite"/>
    </source>
</evidence>
<name>A0A4Z2IS92_9TELE</name>